<evidence type="ECO:0000256" key="1">
    <source>
        <dbReference type="ARBA" id="ARBA00004651"/>
    </source>
</evidence>
<keyword evidence="2" id="KW-0813">Transport</keyword>
<keyword evidence="4 7" id="KW-0812">Transmembrane</keyword>
<evidence type="ECO:0000313" key="9">
    <source>
        <dbReference type="EMBL" id="KRK22631.1"/>
    </source>
</evidence>
<feature type="transmembrane region" description="Helical" evidence="7">
    <location>
        <begin position="300"/>
        <end position="322"/>
    </location>
</feature>
<evidence type="ECO:0000256" key="3">
    <source>
        <dbReference type="ARBA" id="ARBA00022475"/>
    </source>
</evidence>
<sequence length="416" mass="44934">MCQRIQKIKEMSSPLGDRAINWKQNLNVLWFGTFVAGIGFSSISPFIALFIGQLGDYNATQTSIYSGMAFAAPFLVKMIVSPLWGILADKYGRKPMLLRASLGMAVVIGAMSLVTSAWQLIVLRLLQGVFSGFISNANALVAAETPKSHVGHASGKLATGNVSGTLIGPMIGGLIADTFGYRYTFLITGLAMLVAFVLSIFFVHENFKPVPHEKGERQPHFLSGIPTKQILFGMFLTTLFIQATNNSISPILSLYVKQLDPTSTNIALTAGIIQAINGVAMISVAPFFGRLGDKIGSHQILKFGLVFSMGVFFLTTFVQNVWQLGTLRFLIGISDAALLPTVQAILAKYSPHDRISQVFSWNQSFQAAGNVTGPMIGSAVVLIGGYRGVFIATTILAGINLFLVRKNIKSIETDKN</sequence>
<dbReference type="GO" id="GO:0022857">
    <property type="term" value="F:transmembrane transporter activity"/>
    <property type="evidence" value="ECO:0007669"/>
    <property type="project" value="InterPro"/>
</dbReference>
<dbReference type="PRINTS" id="PR01035">
    <property type="entry name" value="TCRTETA"/>
</dbReference>
<dbReference type="AlphaFoldDB" id="A0A0R1FVR2"/>
<dbReference type="InterPro" id="IPR020846">
    <property type="entry name" value="MFS_dom"/>
</dbReference>
<evidence type="ECO:0000256" key="4">
    <source>
        <dbReference type="ARBA" id="ARBA00022692"/>
    </source>
</evidence>
<dbReference type="PANTHER" id="PTHR43414">
    <property type="entry name" value="MULTIDRUG RESISTANCE PROTEIN MDTG"/>
    <property type="match status" value="1"/>
</dbReference>
<evidence type="ECO:0000256" key="6">
    <source>
        <dbReference type="ARBA" id="ARBA00023136"/>
    </source>
</evidence>
<evidence type="ECO:0000259" key="8">
    <source>
        <dbReference type="PROSITE" id="PS50850"/>
    </source>
</evidence>
<evidence type="ECO:0000256" key="2">
    <source>
        <dbReference type="ARBA" id="ARBA00022448"/>
    </source>
</evidence>
<dbReference type="Pfam" id="PF07690">
    <property type="entry name" value="MFS_1"/>
    <property type="match status" value="1"/>
</dbReference>
<feature type="transmembrane region" description="Helical" evidence="7">
    <location>
        <begin position="379"/>
        <end position="403"/>
    </location>
</feature>
<protein>
    <submittedName>
        <fullName evidence="9">Multidrug resistance efflux pump</fullName>
    </submittedName>
</protein>
<feature type="transmembrane region" description="Helical" evidence="7">
    <location>
        <begin position="183"/>
        <end position="204"/>
    </location>
</feature>
<keyword evidence="3" id="KW-1003">Cell membrane</keyword>
<dbReference type="PANTHER" id="PTHR43414:SF6">
    <property type="entry name" value="MULTIDRUG RESISTANCE PROTEIN MDTG"/>
    <property type="match status" value="1"/>
</dbReference>
<evidence type="ECO:0000256" key="7">
    <source>
        <dbReference type="SAM" id="Phobius"/>
    </source>
</evidence>
<comment type="caution">
    <text evidence="9">The sequence shown here is derived from an EMBL/GenBank/DDBJ whole genome shotgun (WGS) entry which is preliminary data.</text>
</comment>
<dbReference type="EMBL" id="AZCK01000016">
    <property type="protein sequence ID" value="KRK22631.1"/>
    <property type="molecule type" value="Genomic_DNA"/>
</dbReference>
<reference evidence="9 10" key="1">
    <citation type="journal article" date="2015" name="Genome Announc.">
        <title>Expanding the biotechnology potential of lactobacilli through comparative genomics of 213 strains and associated genera.</title>
        <authorList>
            <person name="Sun Z."/>
            <person name="Harris H.M."/>
            <person name="McCann A."/>
            <person name="Guo C."/>
            <person name="Argimon S."/>
            <person name="Zhang W."/>
            <person name="Yang X."/>
            <person name="Jeffery I.B."/>
            <person name="Cooney J.C."/>
            <person name="Kagawa T.F."/>
            <person name="Liu W."/>
            <person name="Song Y."/>
            <person name="Salvetti E."/>
            <person name="Wrobel A."/>
            <person name="Rasinkangas P."/>
            <person name="Parkhill J."/>
            <person name="Rea M.C."/>
            <person name="O'Sullivan O."/>
            <person name="Ritari J."/>
            <person name="Douillard F.P."/>
            <person name="Paul Ross R."/>
            <person name="Yang R."/>
            <person name="Briner A.E."/>
            <person name="Felis G.E."/>
            <person name="de Vos W.M."/>
            <person name="Barrangou R."/>
            <person name="Klaenhammer T.R."/>
            <person name="Caufield P.W."/>
            <person name="Cui Y."/>
            <person name="Zhang H."/>
            <person name="O'Toole P.W."/>
        </authorList>
    </citation>
    <scope>NUCLEOTIDE SEQUENCE [LARGE SCALE GENOMIC DNA]</scope>
    <source>
        <strain evidence="9 10">DSM 12361</strain>
    </source>
</reference>
<comment type="subcellular location">
    <subcellularLocation>
        <location evidence="1">Cell membrane</location>
        <topology evidence="1">Multi-pass membrane protein</topology>
    </subcellularLocation>
</comment>
<dbReference type="InterPro" id="IPR001958">
    <property type="entry name" value="Tet-R_TetA/multi-R_MdtG-like"/>
</dbReference>
<keyword evidence="5 7" id="KW-1133">Transmembrane helix</keyword>
<dbReference type="GO" id="GO:0005886">
    <property type="term" value="C:plasma membrane"/>
    <property type="evidence" value="ECO:0007669"/>
    <property type="project" value="UniProtKB-SubCell"/>
</dbReference>
<feature type="transmembrane region" description="Helical" evidence="7">
    <location>
        <begin position="264"/>
        <end position="288"/>
    </location>
</feature>
<evidence type="ECO:0000256" key="5">
    <source>
        <dbReference type="ARBA" id="ARBA00022989"/>
    </source>
</evidence>
<dbReference type="PROSITE" id="PS50850">
    <property type="entry name" value="MFS"/>
    <property type="match status" value="1"/>
</dbReference>
<name>A0A0R1FVR2_9LACO</name>
<evidence type="ECO:0000313" key="10">
    <source>
        <dbReference type="Proteomes" id="UP000051794"/>
    </source>
</evidence>
<dbReference type="SUPFAM" id="SSF103473">
    <property type="entry name" value="MFS general substrate transporter"/>
    <property type="match status" value="2"/>
</dbReference>
<feature type="transmembrane region" description="Helical" evidence="7">
    <location>
        <begin position="225"/>
        <end position="244"/>
    </location>
</feature>
<feature type="transmembrane region" description="Helical" evidence="7">
    <location>
        <begin position="100"/>
        <end position="121"/>
    </location>
</feature>
<dbReference type="Proteomes" id="UP000051794">
    <property type="component" value="Unassembled WGS sequence"/>
</dbReference>
<feature type="domain" description="Major facilitator superfamily (MFS) profile" evidence="8">
    <location>
        <begin position="25"/>
        <end position="409"/>
    </location>
</feature>
<keyword evidence="6 7" id="KW-0472">Membrane</keyword>
<organism evidence="9 10">
    <name type="scientific">Apilactobacillus kunkeei DSM 12361 = ATCC 700308</name>
    <dbReference type="NCBI Taxonomy" id="1423768"/>
    <lineage>
        <taxon>Bacteria</taxon>
        <taxon>Bacillati</taxon>
        <taxon>Bacillota</taxon>
        <taxon>Bacilli</taxon>
        <taxon>Lactobacillales</taxon>
        <taxon>Lactobacillaceae</taxon>
        <taxon>Apilactobacillus</taxon>
    </lineage>
</organism>
<proteinExistence type="predicted"/>
<dbReference type="Gene3D" id="1.20.1250.20">
    <property type="entry name" value="MFS general substrate transporter like domains"/>
    <property type="match status" value="2"/>
</dbReference>
<feature type="transmembrane region" description="Helical" evidence="7">
    <location>
        <begin position="28"/>
        <end position="52"/>
    </location>
</feature>
<accession>A0A0R1FVR2</accession>
<feature type="transmembrane region" description="Helical" evidence="7">
    <location>
        <begin position="64"/>
        <end position="88"/>
    </location>
</feature>
<dbReference type="PATRIC" id="fig|1423768.4.peg.1043"/>
<gene>
    <name evidence="9" type="ORF">FD43_GL001036</name>
</gene>
<dbReference type="InterPro" id="IPR036259">
    <property type="entry name" value="MFS_trans_sf"/>
</dbReference>
<dbReference type="InterPro" id="IPR011701">
    <property type="entry name" value="MFS"/>
</dbReference>